<accession>A0A5J4VBH1</accession>
<proteinExistence type="predicted"/>
<reference evidence="1 2" key="1">
    <citation type="submission" date="2019-03" db="EMBL/GenBank/DDBJ databases">
        <title>Single cell metagenomics reveals metabolic interactions within the superorganism composed of flagellate Streblomastix strix and complex community of Bacteroidetes bacteria on its surface.</title>
        <authorList>
            <person name="Treitli S.C."/>
            <person name="Kolisko M."/>
            <person name="Husnik F."/>
            <person name="Keeling P."/>
            <person name="Hampl V."/>
        </authorList>
    </citation>
    <scope>NUCLEOTIDE SEQUENCE [LARGE SCALE GENOMIC DNA]</scope>
    <source>
        <strain evidence="1">ST1C</strain>
    </source>
</reference>
<comment type="caution">
    <text evidence="1">The sequence shown here is derived from an EMBL/GenBank/DDBJ whole genome shotgun (WGS) entry which is preliminary data.</text>
</comment>
<evidence type="ECO:0000313" key="1">
    <source>
        <dbReference type="EMBL" id="KAA6379906.1"/>
    </source>
</evidence>
<evidence type="ECO:0000313" key="2">
    <source>
        <dbReference type="Proteomes" id="UP000324800"/>
    </source>
</evidence>
<protein>
    <submittedName>
        <fullName evidence="1">Uncharacterized protein</fullName>
    </submittedName>
</protein>
<gene>
    <name evidence="1" type="ORF">EZS28_024567</name>
</gene>
<organism evidence="1 2">
    <name type="scientific">Streblomastix strix</name>
    <dbReference type="NCBI Taxonomy" id="222440"/>
    <lineage>
        <taxon>Eukaryota</taxon>
        <taxon>Metamonada</taxon>
        <taxon>Preaxostyla</taxon>
        <taxon>Oxymonadida</taxon>
        <taxon>Streblomastigidae</taxon>
        <taxon>Streblomastix</taxon>
    </lineage>
</organism>
<dbReference type="EMBL" id="SNRW01008201">
    <property type="protein sequence ID" value="KAA6379906.1"/>
    <property type="molecule type" value="Genomic_DNA"/>
</dbReference>
<sequence length="190" mass="22102">MVLKIKLETIMLCNINIATKKGRKFQTVTNNKYSALKNLKDIDARWKKDTLERWISNMTALEDQPGIEKTITVEQQQQKQSKTYLIRKRILKRLTRIVAICGLSYNKISSDPIKSLMIECINIGLENPGKKAKDLIPIFSRQGRSREVRIEGPLINVKILKSLLDQYTSPNLDVWNIRRQKLIRYFISIT</sequence>
<dbReference type="Proteomes" id="UP000324800">
    <property type="component" value="Unassembled WGS sequence"/>
</dbReference>
<name>A0A5J4VBH1_9EUKA</name>
<dbReference type="AlphaFoldDB" id="A0A5J4VBH1"/>